<evidence type="ECO:0000256" key="5">
    <source>
        <dbReference type="ARBA" id="ARBA00023128"/>
    </source>
</evidence>
<protein>
    <submittedName>
        <fullName evidence="7">Uncharacterized protein</fullName>
    </submittedName>
</protein>
<dbReference type="Pfam" id="PF02466">
    <property type="entry name" value="Tim17"/>
    <property type="match status" value="1"/>
</dbReference>
<keyword evidence="2" id="KW-0812">Transmembrane</keyword>
<dbReference type="PANTHER" id="PTHR21382:SF1">
    <property type="entry name" value="NADH DEHYDROGENASE [UBIQUINONE] 1 ALPHA SUBCOMPLEX SUBUNIT 11"/>
    <property type="match status" value="1"/>
</dbReference>
<dbReference type="InterPro" id="IPR039205">
    <property type="entry name" value="NDUFA11"/>
</dbReference>
<gene>
    <name evidence="7" type="ORF">PhCBS80983_g00880</name>
</gene>
<evidence type="ECO:0000313" key="7">
    <source>
        <dbReference type="EMBL" id="TPX61855.1"/>
    </source>
</evidence>
<dbReference type="STRING" id="109895.A0A507EEM9"/>
<dbReference type="GO" id="GO:0005743">
    <property type="term" value="C:mitochondrial inner membrane"/>
    <property type="evidence" value="ECO:0007669"/>
    <property type="project" value="UniProtKB-SubCell"/>
</dbReference>
<evidence type="ECO:0000313" key="8">
    <source>
        <dbReference type="Proteomes" id="UP000318582"/>
    </source>
</evidence>
<reference evidence="7 8" key="1">
    <citation type="journal article" date="2019" name="Sci. Rep.">
        <title>Comparative genomics of chytrid fungi reveal insights into the obligate biotrophic and pathogenic lifestyle of Synchytrium endobioticum.</title>
        <authorList>
            <person name="van de Vossenberg B.T.L.H."/>
            <person name="Warris S."/>
            <person name="Nguyen H.D.T."/>
            <person name="van Gent-Pelzer M.P.E."/>
            <person name="Joly D.L."/>
            <person name="van de Geest H.C."/>
            <person name="Bonants P.J.M."/>
            <person name="Smith D.S."/>
            <person name="Levesque C.A."/>
            <person name="van der Lee T.A.J."/>
        </authorList>
    </citation>
    <scope>NUCLEOTIDE SEQUENCE [LARGE SCALE GENOMIC DNA]</scope>
    <source>
        <strain evidence="7 8">CBS 809.83</strain>
    </source>
</reference>
<dbReference type="Proteomes" id="UP000318582">
    <property type="component" value="Unassembled WGS sequence"/>
</dbReference>
<comment type="subcellular location">
    <subcellularLocation>
        <location evidence="1">Mitochondrion inner membrane</location>
        <topology evidence="1">Multi-pass membrane protein</topology>
    </subcellularLocation>
</comment>
<dbReference type="AlphaFoldDB" id="A0A507EEM9"/>
<keyword evidence="5" id="KW-0496">Mitochondrion</keyword>
<keyword evidence="3" id="KW-0999">Mitochondrion inner membrane</keyword>
<proteinExistence type="predicted"/>
<keyword evidence="6" id="KW-0472">Membrane</keyword>
<evidence type="ECO:0000256" key="1">
    <source>
        <dbReference type="ARBA" id="ARBA00004448"/>
    </source>
</evidence>
<accession>A0A507EEM9</accession>
<comment type="caution">
    <text evidence="7">The sequence shown here is derived from an EMBL/GenBank/DDBJ whole genome shotgun (WGS) entry which is preliminary data.</text>
</comment>
<dbReference type="GO" id="GO:0045271">
    <property type="term" value="C:respiratory chain complex I"/>
    <property type="evidence" value="ECO:0007669"/>
    <property type="project" value="InterPro"/>
</dbReference>
<evidence type="ECO:0000256" key="3">
    <source>
        <dbReference type="ARBA" id="ARBA00022792"/>
    </source>
</evidence>
<organism evidence="7 8">
    <name type="scientific">Powellomyces hirtus</name>
    <dbReference type="NCBI Taxonomy" id="109895"/>
    <lineage>
        <taxon>Eukaryota</taxon>
        <taxon>Fungi</taxon>
        <taxon>Fungi incertae sedis</taxon>
        <taxon>Chytridiomycota</taxon>
        <taxon>Chytridiomycota incertae sedis</taxon>
        <taxon>Chytridiomycetes</taxon>
        <taxon>Spizellomycetales</taxon>
        <taxon>Powellomycetaceae</taxon>
        <taxon>Powellomyces</taxon>
    </lineage>
</organism>
<name>A0A507EEM9_9FUNG</name>
<dbReference type="EMBL" id="QEAQ01000005">
    <property type="protein sequence ID" value="TPX61855.1"/>
    <property type="molecule type" value="Genomic_DNA"/>
</dbReference>
<evidence type="ECO:0000256" key="2">
    <source>
        <dbReference type="ARBA" id="ARBA00022692"/>
    </source>
</evidence>
<evidence type="ECO:0000256" key="6">
    <source>
        <dbReference type="ARBA" id="ARBA00023136"/>
    </source>
</evidence>
<sequence length="174" mass="18884">MAWIQPAKPLFDQHILEASATTEAAKAGAVGAVFGAAGSAGFGWWIAAPSNQIVKEAARSGAFFAAATAAYYGTKITAAQMRHKDDMWNGPIGGLVAGVMLGLRAGRVQSVVAHAVFLPLVIGTGEWMIHSMPKGYIKTNPDDRHDPDYFKWPRRDPYAERWAEIQKRDQEKSA</sequence>
<evidence type="ECO:0000256" key="4">
    <source>
        <dbReference type="ARBA" id="ARBA00022989"/>
    </source>
</evidence>
<dbReference type="PANTHER" id="PTHR21382">
    <property type="entry name" value="NADH-UBIQUINONE OXIDOREDUCTASE SUBUNIT"/>
    <property type="match status" value="1"/>
</dbReference>
<dbReference type="GO" id="GO:0006120">
    <property type="term" value="P:mitochondrial electron transport, NADH to ubiquinone"/>
    <property type="evidence" value="ECO:0007669"/>
    <property type="project" value="InterPro"/>
</dbReference>
<keyword evidence="8" id="KW-1185">Reference proteome</keyword>
<keyword evidence="4" id="KW-1133">Transmembrane helix</keyword>